<keyword evidence="3" id="KW-1185">Reference proteome</keyword>
<feature type="compositionally biased region" description="Basic and acidic residues" evidence="1">
    <location>
        <begin position="75"/>
        <end position="84"/>
    </location>
</feature>
<feature type="compositionally biased region" description="Polar residues" evidence="1">
    <location>
        <begin position="38"/>
        <end position="47"/>
    </location>
</feature>
<evidence type="ECO:0000313" key="2">
    <source>
        <dbReference type="EMBL" id="WOO86098.1"/>
    </source>
</evidence>
<accession>A0AAF1BUH7</accession>
<dbReference type="EMBL" id="CP086720">
    <property type="protein sequence ID" value="WOO86098.1"/>
    <property type="molecule type" value="Genomic_DNA"/>
</dbReference>
<reference evidence="2" key="1">
    <citation type="submission" date="2023-10" db="EMBL/GenBank/DDBJ databases">
        <authorList>
            <person name="Noh H."/>
        </authorList>
    </citation>
    <scope>NUCLEOTIDE SEQUENCE</scope>
    <source>
        <strain evidence="2">DUCC4014</strain>
    </source>
</reference>
<dbReference type="GeneID" id="87812748"/>
<gene>
    <name evidence="2" type="ORF">LOC62_07G009587</name>
</gene>
<name>A0AAF1BUH7_9TREE</name>
<feature type="region of interest" description="Disordered" evidence="1">
    <location>
        <begin position="1"/>
        <end position="101"/>
    </location>
</feature>
<evidence type="ECO:0000313" key="3">
    <source>
        <dbReference type="Proteomes" id="UP000827549"/>
    </source>
</evidence>
<proteinExistence type="predicted"/>
<feature type="region of interest" description="Disordered" evidence="1">
    <location>
        <begin position="133"/>
        <end position="178"/>
    </location>
</feature>
<protein>
    <submittedName>
        <fullName evidence="2">Uncharacterized protein</fullName>
    </submittedName>
</protein>
<dbReference type="RefSeq" id="XP_062632124.1">
    <property type="nucleotide sequence ID" value="XM_062776140.1"/>
</dbReference>
<organism evidence="2 3">
    <name type="scientific">Vanrija pseudolonga</name>
    <dbReference type="NCBI Taxonomy" id="143232"/>
    <lineage>
        <taxon>Eukaryota</taxon>
        <taxon>Fungi</taxon>
        <taxon>Dikarya</taxon>
        <taxon>Basidiomycota</taxon>
        <taxon>Agaricomycotina</taxon>
        <taxon>Tremellomycetes</taxon>
        <taxon>Trichosporonales</taxon>
        <taxon>Trichosporonaceae</taxon>
        <taxon>Vanrija</taxon>
    </lineage>
</organism>
<dbReference type="Proteomes" id="UP000827549">
    <property type="component" value="Chromosome 7"/>
</dbReference>
<sequence length="374" mass="40637">MTYLDTAPHWYQPPPRTPRSRQAAANARPRLEDLLATLNMTPPAMSTSVEVSPPPAPVPAWASRKRFTATVPPPTRHDPHRHDLASASTGAPRGESQQAEAPYQAARQVLGAASPQPTPPQLFSFPPFDPFLKSPTQRYAQTPRCGDASPHSLLPITPPRDPAPTLKPDERVPATPPKPICIPLPIPFRAPRCIPIPIPFRTSTPARHTTGAIIPPPTLHAPRPEYPAARRMVNPVGGEASPSLSPSPQFPNYARTPTPVRVPLPSLKSMLDSQPETNHEDLQFSRRIAVAKAITTITHFGPAWKKSCLSLIKAYIASNPEDEDTIKDAIGSICDTRCACVHHLAPTHGAEVYLLPSGFVDCRCGFIPPPTKRV</sequence>
<dbReference type="AlphaFoldDB" id="A0AAF1BUH7"/>
<evidence type="ECO:0000256" key="1">
    <source>
        <dbReference type="SAM" id="MobiDB-lite"/>
    </source>
</evidence>